<dbReference type="GO" id="GO:0033939">
    <property type="term" value="F:xylan alpha-1,2-glucuronosidase activity"/>
    <property type="evidence" value="ECO:0007669"/>
    <property type="project" value="UniProtKB-EC"/>
</dbReference>
<comment type="caution">
    <text evidence="14">The sequence shown here is derived from an EMBL/GenBank/DDBJ whole genome shotgun (WGS) entry which is preliminary data.</text>
</comment>
<evidence type="ECO:0000256" key="6">
    <source>
        <dbReference type="ARBA" id="ARBA00023326"/>
    </source>
</evidence>
<feature type="active site" description="Proton donor" evidence="9">
    <location>
        <position position="299"/>
    </location>
</feature>
<dbReference type="RefSeq" id="WP_115995839.1">
    <property type="nucleotide sequence ID" value="NZ_QRDY01000037.1"/>
</dbReference>
<evidence type="ECO:0000259" key="12">
    <source>
        <dbReference type="Pfam" id="PF07477"/>
    </source>
</evidence>
<evidence type="ECO:0000256" key="4">
    <source>
        <dbReference type="ARBA" id="ARBA00023277"/>
    </source>
</evidence>
<dbReference type="Pfam" id="PF07488">
    <property type="entry name" value="Glyco_hydro_67M"/>
    <property type="match status" value="1"/>
</dbReference>
<dbReference type="InterPro" id="IPR011100">
    <property type="entry name" value="Glyco_hydro_67_cat"/>
</dbReference>
<evidence type="ECO:0000256" key="1">
    <source>
        <dbReference type="ARBA" id="ARBA00008833"/>
    </source>
</evidence>
<dbReference type="SUPFAM" id="SSF55545">
    <property type="entry name" value="beta-N-acetylhexosaminidase-like domain"/>
    <property type="match status" value="1"/>
</dbReference>
<evidence type="ECO:0000259" key="11">
    <source>
        <dbReference type="Pfam" id="PF03648"/>
    </source>
</evidence>
<dbReference type="PIRSF" id="PIRSF029900">
    <property type="entry name" value="Alpha-glucuronds"/>
    <property type="match status" value="1"/>
</dbReference>
<dbReference type="InterPro" id="IPR011395">
    <property type="entry name" value="Glyco_hydro_67_aGlcAse"/>
</dbReference>
<dbReference type="GO" id="GO:2000886">
    <property type="term" value="P:glucuronoxylan catabolic process"/>
    <property type="evidence" value="ECO:0007669"/>
    <property type="project" value="UniProtKB-ARBA"/>
</dbReference>
<protein>
    <recommendedName>
        <fullName evidence="10">Xylan alpha-1,2-glucuronidase</fullName>
        <ecNumber evidence="10">3.2.1.131</ecNumber>
    </recommendedName>
</protein>
<evidence type="ECO:0000313" key="14">
    <source>
        <dbReference type="EMBL" id="RED51842.1"/>
    </source>
</evidence>
<evidence type="ECO:0000256" key="7">
    <source>
        <dbReference type="ARBA" id="ARBA00052795"/>
    </source>
</evidence>
<dbReference type="InterPro" id="IPR017853">
    <property type="entry name" value="GH"/>
</dbReference>
<dbReference type="Gene3D" id="3.30.379.10">
    <property type="entry name" value="Chitobiase/beta-hexosaminidase domain 2-like"/>
    <property type="match status" value="1"/>
</dbReference>
<sequence length="692" mass="77108">MNEALHADAAYVGWLGYRHLESEELLKSGVTWCGRVVVAEDGEVIGSAVAELMNGIESMLGIRPASSGISDGDYCIALGTFEGGNELVARTFDVATQAAIGPEGYAIRTNSEAGCIAIGASTAAGILYGVFHFLRLLGTGSTSDLESLELAENPKNGLRMINQWDNIDGSIERGYAGKSIFYLNNEITNNTERVRDYARLLASTGVNAISINNVNVHHYETMFLTDKYLPDVARLADVFRAYGIKLFLSINFASPIEIGGLSTADPLDPGVREWWVAITKQVYAAIPDFGGFLVKADSENRPGPFTYDRDHADGANMLAEALLPHGGVVIWRCFVYNCKQDWRDRSTDRARAAYDHFTPQDGRFHDNVILQIKNGPMDFQVREPVSPLFGAMESTNQMIEFQITQEYTGQQRHLCYLVPQWKEALDFETYAKEEASSVKNIINGSAYGRRYGGIAAVSNIGDDENWTGHLLAQANLYGYGRLAWDTEISAEAIAEEWARLTFGGEERLVRTIVSMLMESLSIYESYTAPLGVGWMVNPGHHYGPDVDGYEYSKWGTYHFADCHGIGVDRTVQSGTGYAGQYMGSNAYVYGSVERCPDELLLFFHHVPYTHVLHSGSTVIQHIYDSRFDGAERAEQLREDWNGLEGTLDDGLHRQVAERLKEQAEHAREWRDRMNTYFYRKSGIADKLGRKIY</sequence>
<evidence type="ECO:0000259" key="13">
    <source>
        <dbReference type="Pfam" id="PF07488"/>
    </source>
</evidence>
<dbReference type="GO" id="GO:0046559">
    <property type="term" value="F:alpha-glucuronidase activity"/>
    <property type="evidence" value="ECO:0007669"/>
    <property type="project" value="InterPro"/>
</dbReference>
<evidence type="ECO:0000256" key="2">
    <source>
        <dbReference type="ARBA" id="ARBA00022651"/>
    </source>
</evidence>
<dbReference type="FunFam" id="3.20.20.80:FF:000096">
    <property type="entry name" value="Xylan alpha-1,2-glucuronidase"/>
    <property type="match status" value="1"/>
</dbReference>
<keyword evidence="2 8" id="KW-0858">Xylan degradation</keyword>
<dbReference type="Pfam" id="PF03648">
    <property type="entry name" value="Glyco_hydro_67N"/>
    <property type="match status" value="1"/>
</dbReference>
<evidence type="ECO:0000256" key="8">
    <source>
        <dbReference type="PIRNR" id="PIRNR029900"/>
    </source>
</evidence>
<dbReference type="InterPro" id="IPR005154">
    <property type="entry name" value="Glyco_hydro_67_aGlcAse_N"/>
</dbReference>
<dbReference type="PANTHER" id="PTHR39207:SF1">
    <property type="entry name" value="ALPHA-GLUCURONIDASE A"/>
    <property type="match status" value="1"/>
</dbReference>
<keyword evidence="6 10" id="KW-0624">Polysaccharide degradation</keyword>
<dbReference type="Proteomes" id="UP000256869">
    <property type="component" value="Unassembled WGS sequence"/>
</dbReference>
<organism evidence="14 15">
    <name type="scientific">Cohnella lupini</name>
    <dbReference type="NCBI Taxonomy" id="1294267"/>
    <lineage>
        <taxon>Bacteria</taxon>
        <taxon>Bacillati</taxon>
        <taxon>Bacillota</taxon>
        <taxon>Bacilli</taxon>
        <taxon>Bacillales</taxon>
        <taxon>Paenibacillaceae</taxon>
        <taxon>Cohnella</taxon>
    </lineage>
</organism>
<keyword evidence="15" id="KW-1185">Reference proteome</keyword>
<evidence type="ECO:0000256" key="3">
    <source>
        <dbReference type="ARBA" id="ARBA00022801"/>
    </source>
</evidence>
<dbReference type="SUPFAM" id="SSF51445">
    <property type="entry name" value="(Trans)glycosidases"/>
    <property type="match status" value="1"/>
</dbReference>
<evidence type="ECO:0000256" key="9">
    <source>
        <dbReference type="PIRSR" id="PIRSR029900-1"/>
    </source>
</evidence>
<feature type="domain" description="Glycosyl hydrolase family 67 catalytic" evidence="13">
    <location>
        <begin position="143"/>
        <end position="466"/>
    </location>
</feature>
<name>A0A3D9HQT2_9BACL</name>
<dbReference type="EMBL" id="QRDY01000037">
    <property type="protein sequence ID" value="RED51842.1"/>
    <property type="molecule type" value="Genomic_DNA"/>
</dbReference>
<gene>
    <name evidence="14" type="ORF">DFP95_13716</name>
</gene>
<reference evidence="14 15" key="1">
    <citation type="submission" date="2018-07" db="EMBL/GenBank/DDBJ databases">
        <title>Genomic Encyclopedia of Type Strains, Phase III (KMG-III): the genomes of soil and plant-associated and newly described type strains.</title>
        <authorList>
            <person name="Whitman W."/>
        </authorList>
    </citation>
    <scope>NUCLEOTIDE SEQUENCE [LARGE SCALE GENOMIC DNA]</scope>
    <source>
        <strain evidence="14 15">CECT 8236</strain>
    </source>
</reference>
<dbReference type="PANTHER" id="PTHR39207">
    <property type="entry name" value="ALPHA-GLUCURONIDASE A"/>
    <property type="match status" value="1"/>
</dbReference>
<comment type="similarity">
    <text evidence="1 8 10">Belongs to the glycosyl hydrolase 67 family.</text>
</comment>
<dbReference type="InterPro" id="IPR037054">
    <property type="entry name" value="A-glucoronidase_C_sf"/>
</dbReference>
<evidence type="ECO:0000256" key="5">
    <source>
        <dbReference type="ARBA" id="ARBA00023295"/>
    </source>
</evidence>
<dbReference type="OrthoDB" id="339499at2"/>
<dbReference type="Gene3D" id="3.90.1330.10">
    <property type="entry name" value="Alpha-glucuronidase, C-terminal domain"/>
    <property type="match status" value="1"/>
</dbReference>
<dbReference type="EC" id="3.2.1.131" evidence="10"/>
<accession>A0A3D9HQT2</accession>
<feature type="active site" description="Proton acceptor" evidence="9">
    <location>
        <position position="406"/>
    </location>
</feature>
<dbReference type="AlphaFoldDB" id="A0A3D9HQT2"/>
<keyword evidence="3 8" id="KW-0378">Hydrolase</keyword>
<comment type="catalytic activity">
    <reaction evidence="7 10">
        <text>Hydrolysis of (1-&gt;2)-alpha-D-(4-O-methyl)glucuronosyl links in the main chain of hardwood xylans.</text>
        <dbReference type="EC" id="3.2.1.131"/>
    </reaction>
</comment>
<keyword evidence="5 8" id="KW-0326">Glycosidase</keyword>
<comment type="subunit">
    <text evidence="10">Homodimer.</text>
</comment>
<dbReference type="InterPro" id="IPR029018">
    <property type="entry name" value="Hex-like_dom2"/>
</dbReference>
<evidence type="ECO:0000256" key="10">
    <source>
        <dbReference type="RuleBase" id="RU361198"/>
    </source>
</evidence>
<feature type="domain" description="Glycosyl hydrolase family 67 C-terminal" evidence="12">
    <location>
        <begin position="467"/>
        <end position="689"/>
    </location>
</feature>
<feature type="active site" description="Proton acceptor" evidence="9">
    <location>
        <position position="378"/>
    </location>
</feature>
<keyword evidence="4 10" id="KW-0119">Carbohydrate metabolism</keyword>
<dbReference type="Gene3D" id="3.20.20.80">
    <property type="entry name" value="Glycosidases"/>
    <property type="match status" value="1"/>
</dbReference>
<feature type="domain" description="Alpha glucuronidase N-terminal" evidence="11">
    <location>
        <begin position="13"/>
        <end position="133"/>
    </location>
</feature>
<dbReference type="GO" id="GO:0005576">
    <property type="term" value="C:extracellular region"/>
    <property type="evidence" value="ECO:0007669"/>
    <property type="project" value="InterPro"/>
</dbReference>
<evidence type="ECO:0000313" key="15">
    <source>
        <dbReference type="Proteomes" id="UP000256869"/>
    </source>
</evidence>
<proteinExistence type="inferred from homology"/>
<dbReference type="InterPro" id="IPR011099">
    <property type="entry name" value="Glyco_hydro_67_C"/>
</dbReference>
<dbReference type="Pfam" id="PF07477">
    <property type="entry name" value="Glyco_hydro_67C"/>
    <property type="match status" value="1"/>
</dbReference>